<dbReference type="OMA" id="WLIPERT"/>
<feature type="repeat" description="WD" evidence="13">
    <location>
        <begin position="288"/>
        <end position="322"/>
    </location>
</feature>
<keyword evidence="11" id="KW-0906">Nuclear pore complex</keyword>
<dbReference type="PANTHER" id="PTHR11024">
    <property type="entry name" value="NUCLEAR PORE COMPLEX PROTEIN SEC13 / SEH1 FAMILY MEMBER"/>
    <property type="match status" value="1"/>
</dbReference>
<dbReference type="SMART" id="SM00320">
    <property type="entry name" value="WD40"/>
    <property type="match status" value="5"/>
</dbReference>
<keyword evidence="8" id="KW-0509">mRNA transport</keyword>
<evidence type="ECO:0000256" key="5">
    <source>
        <dbReference type="ARBA" id="ARBA00022448"/>
    </source>
</evidence>
<dbReference type="Pfam" id="PF00400">
    <property type="entry name" value="WD40"/>
    <property type="match status" value="4"/>
</dbReference>
<evidence type="ECO:0000256" key="14">
    <source>
        <dbReference type="SAM" id="Phobius"/>
    </source>
</evidence>
<dbReference type="EMBL" id="LUKN01002265">
    <property type="protein sequence ID" value="OAQ99368.1"/>
    <property type="molecule type" value="Genomic_DNA"/>
</dbReference>
<dbReference type="PROSITE" id="PS50082">
    <property type="entry name" value="WD_REPEATS_2"/>
    <property type="match status" value="2"/>
</dbReference>
<evidence type="ECO:0000256" key="6">
    <source>
        <dbReference type="ARBA" id="ARBA00022574"/>
    </source>
</evidence>
<evidence type="ECO:0000256" key="10">
    <source>
        <dbReference type="ARBA" id="ARBA00023010"/>
    </source>
</evidence>
<dbReference type="GO" id="GO:0032527">
    <property type="term" value="P:protein exit from endoplasmic reticulum"/>
    <property type="evidence" value="ECO:0007669"/>
    <property type="project" value="TreeGrafter"/>
</dbReference>
<evidence type="ECO:0000256" key="9">
    <source>
        <dbReference type="ARBA" id="ARBA00022927"/>
    </source>
</evidence>
<keyword evidence="10" id="KW-0811">Translocation</keyword>
<gene>
    <name evidence="16" type="ORF">LLEC1_07387</name>
</gene>
<dbReference type="Proteomes" id="UP000243081">
    <property type="component" value="Unassembled WGS sequence"/>
</dbReference>
<dbReference type="GO" id="GO:0090114">
    <property type="term" value="P:COPII-coated vesicle budding"/>
    <property type="evidence" value="ECO:0007669"/>
    <property type="project" value="TreeGrafter"/>
</dbReference>
<dbReference type="InterPro" id="IPR001680">
    <property type="entry name" value="WD40_rpt"/>
</dbReference>
<evidence type="ECO:0000256" key="3">
    <source>
        <dbReference type="ARBA" id="ARBA00013473"/>
    </source>
</evidence>
<evidence type="ECO:0000256" key="11">
    <source>
        <dbReference type="ARBA" id="ARBA00023132"/>
    </source>
</evidence>
<evidence type="ECO:0000313" key="16">
    <source>
        <dbReference type="EMBL" id="OAQ99368.1"/>
    </source>
</evidence>
<dbReference type="PANTHER" id="PTHR11024:SF2">
    <property type="entry name" value="PROTEIN SEC13 HOMOLOG"/>
    <property type="match status" value="1"/>
</dbReference>
<evidence type="ECO:0000259" key="15">
    <source>
        <dbReference type="Pfam" id="PF20150"/>
    </source>
</evidence>
<comment type="similarity">
    <text evidence="2">Belongs to the WD repeat SEC13 family.</text>
</comment>
<feature type="transmembrane region" description="Helical" evidence="14">
    <location>
        <begin position="93"/>
        <end position="111"/>
    </location>
</feature>
<dbReference type="AlphaFoldDB" id="A0A179ICD8"/>
<dbReference type="GO" id="GO:0005198">
    <property type="term" value="F:structural molecule activity"/>
    <property type="evidence" value="ECO:0007669"/>
    <property type="project" value="InterPro"/>
</dbReference>
<dbReference type="OrthoDB" id="364224at2759"/>
<dbReference type="GO" id="GO:0006606">
    <property type="term" value="P:protein import into nucleus"/>
    <property type="evidence" value="ECO:0007669"/>
    <property type="project" value="TreeGrafter"/>
</dbReference>
<evidence type="ECO:0000256" key="8">
    <source>
        <dbReference type="ARBA" id="ARBA00022816"/>
    </source>
</evidence>
<accession>A0A179ICD8</accession>
<evidence type="ECO:0000256" key="12">
    <source>
        <dbReference type="ARBA" id="ARBA00023242"/>
    </source>
</evidence>
<dbReference type="InterPro" id="IPR015943">
    <property type="entry name" value="WD40/YVTN_repeat-like_dom_sf"/>
</dbReference>
<keyword evidence="6 13" id="KW-0853">WD repeat</keyword>
<keyword evidence="14" id="KW-0812">Transmembrane</keyword>
<dbReference type="SUPFAM" id="SSF50978">
    <property type="entry name" value="WD40 repeat-like"/>
    <property type="match status" value="1"/>
</dbReference>
<sequence>MAPKCEQQHQQQVAVTTRQSCFPQFKRLPPEIRHHVWRQALCEWAVWYTSHPHVNLQASGLLIRMKPVGVAPYNAGLACQESRHLMKKLYTKLLAGSGASAASLSAVYWLIPERTIVYMGCTARATDFLDVIHAHRSLPLRHLVLHWNDLVDLTRFSHGLVYQCPDLQTLTVHAADRETTPDLCRCDSPLSQHLADWYAVIAAWEDETLPYLEHPESEMLHWSVGEYFGDRDENMTGPRLHFLPSELHATAHDAVLDYYGRKLATCSSDRTIRIFEIEGETQRLIETLKGHEGAVWCVAWAHPKYGNILASAGYDGKVFIWKEQGPQHQWQRIYDFPRHKASVNIVSWAPHEAGCLLACASSDGNVSVLEFKDSAFDHTTFHAHGLGVNSVSWAPATAPGSIIWAFDPASQSYKQEGEALTGHSDWVRDVAWSPTVLKRSYIASASQDKTVRIWTSESTSGGAAQWECKTLNFEAPVWRVSWSLSGNVLAVSGADNKVSLWKENLRGEWECVKKIED</sequence>
<feature type="repeat" description="WD" evidence="13">
    <location>
        <begin position="420"/>
        <end position="454"/>
    </location>
</feature>
<keyword evidence="9" id="KW-0653">Protein transport</keyword>
<protein>
    <recommendedName>
        <fullName evidence="4">Protein transport protein SEC13</fullName>
    </recommendedName>
    <alternativeName>
        <fullName evidence="3">Protein transport protein sec13</fullName>
    </alternativeName>
</protein>
<dbReference type="GO" id="GO:0051028">
    <property type="term" value="P:mRNA transport"/>
    <property type="evidence" value="ECO:0007669"/>
    <property type="project" value="UniProtKB-KW"/>
</dbReference>
<evidence type="ECO:0000256" key="13">
    <source>
        <dbReference type="PROSITE-ProRule" id="PRU00221"/>
    </source>
</evidence>
<organism evidence="16 17">
    <name type="scientific">Cordyceps confragosa</name>
    <name type="common">Lecanicillium lecanii</name>
    <dbReference type="NCBI Taxonomy" id="2714763"/>
    <lineage>
        <taxon>Eukaryota</taxon>
        <taxon>Fungi</taxon>
        <taxon>Dikarya</taxon>
        <taxon>Ascomycota</taxon>
        <taxon>Pezizomycotina</taxon>
        <taxon>Sordariomycetes</taxon>
        <taxon>Hypocreomycetidae</taxon>
        <taxon>Hypocreales</taxon>
        <taxon>Cordycipitaceae</taxon>
        <taxon>Akanthomyces</taxon>
    </lineage>
</organism>
<dbReference type="InterPro" id="IPR037363">
    <property type="entry name" value="Sec13/Seh1_fam"/>
</dbReference>
<dbReference type="GO" id="GO:0030127">
    <property type="term" value="C:COPII vesicle coat"/>
    <property type="evidence" value="ECO:0007669"/>
    <property type="project" value="TreeGrafter"/>
</dbReference>
<dbReference type="Pfam" id="PF20150">
    <property type="entry name" value="2EXR"/>
    <property type="match status" value="1"/>
</dbReference>
<keyword evidence="14" id="KW-1133">Transmembrane helix</keyword>
<evidence type="ECO:0000256" key="7">
    <source>
        <dbReference type="ARBA" id="ARBA00022737"/>
    </source>
</evidence>
<evidence type="ECO:0000256" key="2">
    <source>
        <dbReference type="ARBA" id="ARBA00010102"/>
    </source>
</evidence>
<dbReference type="GO" id="GO:0032008">
    <property type="term" value="P:positive regulation of TOR signaling"/>
    <property type="evidence" value="ECO:0007669"/>
    <property type="project" value="TreeGrafter"/>
</dbReference>
<feature type="domain" description="2EXR" evidence="15">
    <location>
        <begin position="22"/>
        <end position="94"/>
    </location>
</feature>
<name>A0A179ICD8_CORDF</name>
<evidence type="ECO:0000256" key="4">
    <source>
        <dbReference type="ARBA" id="ARBA00021281"/>
    </source>
</evidence>
<keyword evidence="12" id="KW-0539">Nucleus</keyword>
<dbReference type="Gene3D" id="2.130.10.10">
    <property type="entry name" value="YVTN repeat-like/Quinoprotein amine dehydrogenase"/>
    <property type="match status" value="1"/>
</dbReference>
<comment type="subcellular location">
    <subcellularLocation>
        <location evidence="1">Nucleus</location>
        <location evidence="1">Nuclear pore complex</location>
    </subcellularLocation>
</comment>
<proteinExistence type="inferred from homology"/>
<comment type="caution">
    <text evidence="16">The sequence shown here is derived from an EMBL/GenBank/DDBJ whole genome shotgun (WGS) entry which is preliminary data.</text>
</comment>
<evidence type="ECO:0000256" key="1">
    <source>
        <dbReference type="ARBA" id="ARBA00004567"/>
    </source>
</evidence>
<dbReference type="GO" id="GO:0031080">
    <property type="term" value="C:nuclear pore outer ring"/>
    <property type="evidence" value="ECO:0007669"/>
    <property type="project" value="TreeGrafter"/>
</dbReference>
<evidence type="ECO:0000313" key="17">
    <source>
        <dbReference type="Proteomes" id="UP000243081"/>
    </source>
</evidence>
<reference evidence="16 17" key="1">
    <citation type="submission" date="2016-03" db="EMBL/GenBank/DDBJ databases">
        <title>Fine-scale spatial genetic structure of a fungal parasite of coffee scale insects.</title>
        <authorList>
            <person name="Jackson D."/>
            <person name="Zemenick K.A."/>
            <person name="Malloure B."/>
            <person name="Quandt C.A."/>
            <person name="James T.Y."/>
        </authorList>
    </citation>
    <scope>NUCLEOTIDE SEQUENCE [LARGE SCALE GENOMIC DNA]</scope>
    <source>
        <strain evidence="16 17">UM487</strain>
    </source>
</reference>
<keyword evidence="14" id="KW-0472">Membrane</keyword>
<dbReference type="PROSITE" id="PS50294">
    <property type="entry name" value="WD_REPEATS_REGION"/>
    <property type="match status" value="2"/>
</dbReference>
<keyword evidence="7" id="KW-0677">Repeat</keyword>
<dbReference type="InterPro" id="IPR036322">
    <property type="entry name" value="WD40_repeat_dom_sf"/>
</dbReference>
<keyword evidence="17" id="KW-1185">Reference proteome</keyword>
<keyword evidence="5" id="KW-0813">Transport</keyword>
<dbReference type="InterPro" id="IPR045518">
    <property type="entry name" value="2EXR"/>
</dbReference>